<dbReference type="InterPro" id="IPR005135">
    <property type="entry name" value="Endo/exonuclease/phosphatase"/>
</dbReference>
<name>A0A0K8T6R9_LYGHE</name>
<feature type="domain" description="Endonuclease/exonuclease/phosphatase" evidence="1">
    <location>
        <begin position="97"/>
        <end position="238"/>
    </location>
</feature>
<accession>A0A0K8T6R9</accession>
<dbReference type="PANTHER" id="PTHR19446">
    <property type="entry name" value="REVERSE TRANSCRIPTASES"/>
    <property type="match status" value="1"/>
</dbReference>
<reference evidence="2" key="1">
    <citation type="submission" date="2014-09" db="EMBL/GenBank/DDBJ databases">
        <authorList>
            <person name="Magalhaes I.L.F."/>
            <person name="Oliveira U."/>
            <person name="Santos F.R."/>
            <person name="Vidigal T.H.D.A."/>
            <person name="Brescovit A.D."/>
            <person name="Santos A.J."/>
        </authorList>
    </citation>
    <scope>NUCLEOTIDE SEQUENCE</scope>
</reference>
<dbReference type="SUPFAM" id="SSF56219">
    <property type="entry name" value="DNase I-like"/>
    <property type="match status" value="1"/>
</dbReference>
<dbReference type="Gene3D" id="3.60.10.10">
    <property type="entry name" value="Endonuclease/exonuclease/phosphatase"/>
    <property type="match status" value="1"/>
</dbReference>
<protein>
    <recommendedName>
        <fullName evidence="1">Endonuclease/exonuclease/phosphatase domain-containing protein</fullName>
    </recommendedName>
</protein>
<feature type="non-terminal residue" evidence="2">
    <location>
        <position position="533"/>
    </location>
</feature>
<dbReference type="InterPro" id="IPR036691">
    <property type="entry name" value="Endo/exonu/phosph_ase_sf"/>
</dbReference>
<dbReference type="AlphaFoldDB" id="A0A0K8T6R9"/>
<feature type="non-terminal residue" evidence="2">
    <location>
        <position position="1"/>
    </location>
</feature>
<organism evidence="2">
    <name type="scientific">Lygus hesperus</name>
    <name type="common">Western plant bug</name>
    <dbReference type="NCBI Taxonomy" id="30085"/>
    <lineage>
        <taxon>Eukaryota</taxon>
        <taxon>Metazoa</taxon>
        <taxon>Ecdysozoa</taxon>
        <taxon>Arthropoda</taxon>
        <taxon>Hexapoda</taxon>
        <taxon>Insecta</taxon>
        <taxon>Pterygota</taxon>
        <taxon>Neoptera</taxon>
        <taxon>Paraneoptera</taxon>
        <taxon>Hemiptera</taxon>
        <taxon>Heteroptera</taxon>
        <taxon>Panheteroptera</taxon>
        <taxon>Cimicomorpha</taxon>
        <taxon>Miridae</taxon>
        <taxon>Mirini</taxon>
        <taxon>Lygus</taxon>
    </lineage>
</organism>
<dbReference type="GO" id="GO:0003824">
    <property type="term" value="F:catalytic activity"/>
    <property type="evidence" value="ECO:0007669"/>
    <property type="project" value="InterPro"/>
</dbReference>
<evidence type="ECO:0000313" key="2">
    <source>
        <dbReference type="EMBL" id="JAG61091.1"/>
    </source>
</evidence>
<sequence>LKNKLLFWKFFEYVKNFDLFCLLETHVLANDYDKFTKYFFEYKLKWIEGTKRESRGRASGGLVMGMKNIGKVTENFHFESEADWHYFGGVCGGNQLNIIPVYLNCNSWGNDFERLYEFFRNINREDQEYIVIGDTNARTAAKQTLPMELEMDGIQFSDVRRSKDVKSNGRGDSFLQFCEDFRLIIVNGRCAGDPDGEWTYIGPNGSSVIDLCCVSPGVMDVMESFSVGCQTFSDHMPLEVKLYCRPPQPDAVLPLLPRQPWKDSNKKAYTKQLDLLSADPLSDSLPLQVAMELLTDRIIRAARGSGMDAPRCPDGREPWWDWECTRARERSFALLNLFRLSDSRLSKTAYLKQNALFKSICEKKMTEYYKSLAVQFANVRDSSEFWGLVRSLRPGHQRRIGDIPMSAWVRYFSAQWSLADGVSIACGYVVPLASNAEMDRPFMLGELRTALAKAKENKAPGLDRVAYEFYKNAPDSFLMDLLAVFNRAYELGAVPTSFSTSIIYPLFKKGDINSVSDYRGLSFINCSAKLYCA</sequence>
<dbReference type="Pfam" id="PF14529">
    <property type="entry name" value="Exo_endo_phos_2"/>
    <property type="match status" value="1"/>
</dbReference>
<proteinExistence type="predicted"/>
<dbReference type="EMBL" id="GBRD01004730">
    <property type="protein sequence ID" value="JAG61091.1"/>
    <property type="molecule type" value="Transcribed_RNA"/>
</dbReference>
<evidence type="ECO:0000259" key="1">
    <source>
        <dbReference type="Pfam" id="PF14529"/>
    </source>
</evidence>